<reference evidence="2 3" key="1">
    <citation type="submission" date="2024-04" db="EMBL/GenBank/DDBJ databases">
        <title>Tritrichomonas musculus Genome.</title>
        <authorList>
            <person name="Alves-Ferreira E."/>
            <person name="Grigg M."/>
            <person name="Lorenzi H."/>
            <person name="Galac M."/>
        </authorList>
    </citation>
    <scope>NUCLEOTIDE SEQUENCE [LARGE SCALE GENOMIC DNA]</scope>
    <source>
        <strain evidence="2 3">EAF2021</strain>
    </source>
</reference>
<accession>A0ABR2L1C9</accession>
<evidence type="ECO:0008006" key="4">
    <source>
        <dbReference type="Google" id="ProtNLM"/>
    </source>
</evidence>
<evidence type="ECO:0000313" key="2">
    <source>
        <dbReference type="EMBL" id="KAK8897012.1"/>
    </source>
</evidence>
<feature type="compositionally biased region" description="Basic and acidic residues" evidence="1">
    <location>
        <begin position="1"/>
        <end position="19"/>
    </location>
</feature>
<dbReference type="Proteomes" id="UP001470230">
    <property type="component" value="Unassembled WGS sequence"/>
</dbReference>
<keyword evidence="3" id="KW-1185">Reference proteome</keyword>
<name>A0ABR2L1C9_9EUKA</name>
<feature type="region of interest" description="Disordered" evidence="1">
    <location>
        <begin position="1"/>
        <end position="45"/>
    </location>
</feature>
<proteinExistence type="predicted"/>
<gene>
    <name evidence="2" type="ORF">M9Y10_014944</name>
</gene>
<evidence type="ECO:0000256" key="1">
    <source>
        <dbReference type="SAM" id="MobiDB-lite"/>
    </source>
</evidence>
<organism evidence="2 3">
    <name type="scientific">Tritrichomonas musculus</name>
    <dbReference type="NCBI Taxonomy" id="1915356"/>
    <lineage>
        <taxon>Eukaryota</taxon>
        <taxon>Metamonada</taxon>
        <taxon>Parabasalia</taxon>
        <taxon>Tritrichomonadida</taxon>
        <taxon>Tritrichomonadidae</taxon>
        <taxon>Tritrichomonas</taxon>
    </lineage>
</organism>
<feature type="compositionally biased region" description="Basic residues" evidence="1">
    <location>
        <begin position="20"/>
        <end position="37"/>
    </location>
</feature>
<dbReference type="EMBL" id="JAPFFF010000002">
    <property type="protein sequence ID" value="KAK8897012.1"/>
    <property type="molecule type" value="Genomic_DNA"/>
</dbReference>
<protein>
    <recommendedName>
        <fullName evidence="4">Caspase family p20 domain-containing protein</fullName>
    </recommendedName>
</protein>
<evidence type="ECO:0000313" key="3">
    <source>
        <dbReference type="Proteomes" id="UP001470230"/>
    </source>
</evidence>
<sequence length="360" mass="41165">MPNTEAETKKSNKDDDKKATKNKSQTKSKKSVVKKPAQKFSWVDDTENPPFPSKYVHKSVNLDKKNPEFTAHQFQITRHSQMFSTVIESFHSIAKCLNKLTPSMLPKKPVDRVLFNLINTNKNVGCFNDAYLMSLIHRKLGYKIVFLYNTDLMTFLKFLEYFLTRTICSLTLYYSGTDCVSKIRHIGHGIKFMDKTVLTSVELGQFIGQKSNRKAFILVLSDCESGNCVFDMEACKKNGYPRSSDIVNFISHKSRLTPDQKARSHGILTYYFCKLIRQFPTICPKDMCDKLNEATKRFKLSFSFDTTCDDDRLATDIMFEDADISFNGPNAEITGPSKRLRIISKPKKTVEAIPISAQEQ</sequence>
<comment type="caution">
    <text evidence="2">The sequence shown here is derived from an EMBL/GenBank/DDBJ whole genome shotgun (WGS) entry which is preliminary data.</text>
</comment>